<reference evidence="2" key="1">
    <citation type="submission" date="2022-11" db="UniProtKB">
        <authorList>
            <consortium name="WormBaseParasite"/>
        </authorList>
    </citation>
    <scope>IDENTIFICATION</scope>
</reference>
<dbReference type="Proteomes" id="UP000887566">
    <property type="component" value="Unplaced"/>
</dbReference>
<dbReference type="WBParaSite" id="PSAMB.scaffold5272size12135.g26268.t1">
    <property type="protein sequence ID" value="PSAMB.scaffold5272size12135.g26268.t1"/>
    <property type="gene ID" value="PSAMB.scaffold5272size12135.g26268"/>
</dbReference>
<proteinExistence type="predicted"/>
<evidence type="ECO:0000313" key="1">
    <source>
        <dbReference type="Proteomes" id="UP000887566"/>
    </source>
</evidence>
<protein>
    <submittedName>
        <fullName evidence="2">Uncharacterized protein</fullName>
    </submittedName>
</protein>
<keyword evidence="1" id="KW-1185">Reference proteome</keyword>
<name>A0A914WU59_9BILA</name>
<evidence type="ECO:0000313" key="2">
    <source>
        <dbReference type="WBParaSite" id="PSAMB.scaffold5272size12135.g26268.t1"/>
    </source>
</evidence>
<accession>A0A914WU59</accession>
<organism evidence="1 2">
    <name type="scientific">Plectus sambesii</name>
    <dbReference type="NCBI Taxonomy" id="2011161"/>
    <lineage>
        <taxon>Eukaryota</taxon>
        <taxon>Metazoa</taxon>
        <taxon>Ecdysozoa</taxon>
        <taxon>Nematoda</taxon>
        <taxon>Chromadorea</taxon>
        <taxon>Plectida</taxon>
        <taxon>Plectina</taxon>
        <taxon>Plectoidea</taxon>
        <taxon>Plectidae</taxon>
        <taxon>Plectus</taxon>
    </lineage>
</organism>
<sequence length="126" mass="14660">MDGWFGRVIDDASTIDLRAASDESVDARDKSHDDRWRLRSSVSRCRKSVLSRRCCESVVVQFLRPRPLAVRRIFSRRFRADSTIARSIGPIPPTDRVHFPTLHPPRVLLCSSQFDLIDDENVRRRR</sequence>
<dbReference type="AlphaFoldDB" id="A0A914WU59"/>